<dbReference type="GO" id="GO:0000166">
    <property type="term" value="F:nucleotide binding"/>
    <property type="evidence" value="ECO:0007669"/>
    <property type="project" value="InterPro"/>
</dbReference>
<evidence type="ECO:0000259" key="1">
    <source>
        <dbReference type="Pfam" id="PF01408"/>
    </source>
</evidence>
<dbReference type="Proteomes" id="UP000311382">
    <property type="component" value="Unassembled WGS sequence"/>
</dbReference>
<dbReference type="OrthoDB" id="446809at2759"/>
<dbReference type="PANTHER" id="PTHR43377">
    <property type="entry name" value="BILIVERDIN REDUCTASE A"/>
    <property type="match status" value="1"/>
</dbReference>
<dbReference type="InterPro" id="IPR051450">
    <property type="entry name" value="Gfo/Idh/MocA_Oxidoreductases"/>
</dbReference>
<dbReference type="Pfam" id="PF02894">
    <property type="entry name" value="GFO_IDH_MocA_C"/>
    <property type="match status" value="1"/>
</dbReference>
<organism evidence="3 4">
    <name type="scientific">Rhodotorula diobovata</name>
    <dbReference type="NCBI Taxonomy" id="5288"/>
    <lineage>
        <taxon>Eukaryota</taxon>
        <taxon>Fungi</taxon>
        <taxon>Dikarya</taxon>
        <taxon>Basidiomycota</taxon>
        <taxon>Pucciniomycotina</taxon>
        <taxon>Microbotryomycetes</taxon>
        <taxon>Sporidiobolales</taxon>
        <taxon>Sporidiobolaceae</taxon>
        <taxon>Rhodotorula</taxon>
    </lineage>
</organism>
<feature type="domain" description="Gfo/Idh/MocA-like oxidoreductase C-terminal" evidence="2">
    <location>
        <begin position="138"/>
        <end position="351"/>
    </location>
</feature>
<dbReference type="InterPro" id="IPR036291">
    <property type="entry name" value="NAD(P)-bd_dom_sf"/>
</dbReference>
<dbReference type="Gene3D" id="3.40.50.720">
    <property type="entry name" value="NAD(P)-binding Rossmann-like Domain"/>
    <property type="match status" value="1"/>
</dbReference>
<feature type="domain" description="Gfo/Idh/MocA-like oxidoreductase N-terminal" evidence="1">
    <location>
        <begin position="6"/>
        <end position="126"/>
    </location>
</feature>
<gene>
    <name evidence="3" type="ORF">DMC30DRAFT_378788</name>
</gene>
<proteinExistence type="predicted"/>
<evidence type="ECO:0000259" key="2">
    <source>
        <dbReference type="Pfam" id="PF02894"/>
    </source>
</evidence>
<dbReference type="AlphaFoldDB" id="A0A5C5FRN0"/>
<sequence>MVVSLCIVGAPGAIGQRHTQHALDEPRCVLTCVVDPTPAGEPFAAKHALKLYSSLDDMLAAREAGHVTVDGAVLATPNATHVPLGLQLMQAGVHALIEKPFSTSVESGRALVAAEKRSTAKIVVGHHRRFNPYTINTKKLLDSGRLGNVLAVQGTWACLKPVSYYEPPTEWRRARGTGGVVLMNLVHCLDLLLSWFGPVSRVFCERGESTRGHDVEETGACTLRFASGVVGTFVFSDAVAAPYTFEGATGENPLMPHYGEPTYTVLGTAGSFSFPQLKLWHYASPEHAWHDPLVQDEAAPVDATPPFTLQLRHFLDVCEGRAEPQCSGEDALGTIMTVEAVLKSMETGQPVLVGTV</sequence>
<evidence type="ECO:0000313" key="4">
    <source>
        <dbReference type="Proteomes" id="UP000311382"/>
    </source>
</evidence>
<protein>
    <submittedName>
        <fullName evidence="3">Quinate utilization oxidoreductase QutH</fullName>
    </submittedName>
</protein>
<evidence type="ECO:0000313" key="3">
    <source>
        <dbReference type="EMBL" id="TNY19538.1"/>
    </source>
</evidence>
<dbReference type="SUPFAM" id="SSF55347">
    <property type="entry name" value="Glyceraldehyde-3-phosphate dehydrogenase-like, C-terminal domain"/>
    <property type="match status" value="1"/>
</dbReference>
<accession>A0A5C5FRN0</accession>
<dbReference type="Pfam" id="PF01408">
    <property type="entry name" value="GFO_IDH_MocA"/>
    <property type="match status" value="1"/>
</dbReference>
<dbReference type="EMBL" id="SOZI01000092">
    <property type="protein sequence ID" value="TNY19538.1"/>
    <property type="molecule type" value="Genomic_DNA"/>
</dbReference>
<keyword evidence="4" id="KW-1185">Reference proteome</keyword>
<comment type="caution">
    <text evidence="3">The sequence shown here is derived from an EMBL/GenBank/DDBJ whole genome shotgun (WGS) entry which is preliminary data.</text>
</comment>
<dbReference type="InterPro" id="IPR000683">
    <property type="entry name" value="Gfo/Idh/MocA-like_OxRdtase_N"/>
</dbReference>
<name>A0A5C5FRN0_9BASI</name>
<dbReference type="InterPro" id="IPR004104">
    <property type="entry name" value="Gfo/Idh/MocA-like_OxRdtase_C"/>
</dbReference>
<reference evidence="3 4" key="1">
    <citation type="submission" date="2019-03" db="EMBL/GenBank/DDBJ databases">
        <title>Rhodosporidium diobovatum UCD-FST 08-225 genome sequencing, assembly, and annotation.</title>
        <authorList>
            <person name="Fakankun I.U."/>
            <person name="Fristensky B."/>
            <person name="Levin D.B."/>
        </authorList>
    </citation>
    <scope>NUCLEOTIDE SEQUENCE [LARGE SCALE GENOMIC DNA]</scope>
    <source>
        <strain evidence="3 4">UCD-FST 08-225</strain>
    </source>
</reference>
<dbReference type="PANTHER" id="PTHR43377:SF1">
    <property type="entry name" value="BILIVERDIN REDUCTASE A"/>
    <property type="match status" value="1"/>
</dbReference>
<dbReference type="SUPFAM" id="SSF51735">
    <property type="entry name" value="NAD(P)-binding Rossmann-fold domains"/>
    <property type="match status" value="1"/>
</dbReference>
<dbReference type="STRING" id="5288.A0A5C5FRN0"/>
<dbReference type="Gene3D" id="3.30.360.10">
    <property type="entry name" value="Dihydrodipicolinate Reductase, domain 2"/>
    <property type="match status" value="1"/>
</dbReference>